<feature type="region of interest" description="Disordered" evidence="1">
    <location>
        <begin position="1"/>
        <end position="48"/>
    </location>
</feature>
<proteinExistence type="predicted"/>
<feature type="compositionally biased region" description="Basic and acidic residues" evidence="1">
    <location>
        <begin position="29"/>
        <end position="42"/>
    </location>
</feature>
<evidence type="ECO:0000313" key="2">
    <source>
        <dbReference type="EMBL" id="GGT34826.1"/>
    </source>
</evidence>
<feature type="compositionally biased region" description="Polar residues" evidence="1">
    <location>
        <begin position="1"/>
        <end position="12"/>
    </location>
</feature>
<protein>
    <recommendedName>
        <fullName evidence="4">Resolvase/invertase-type recombinase catalytic domain-containing protein</fullName>
    </recommendedName>
</protein>
<name>A0ABQ2TQK8_9ACTN</name>
<accession>A0ABQ2TQK8</accession>
<dbReference type="EMBL" id="BMTZ01000001">
    <property type="protein sequence ID" value="GGT34826.1"/>
    <property type="molecule type" value="Genomic_DNA"/>
</dbReference>
<dbReference type="Proteomes" id="UP000629911">
    <property type="component" value="Unassembled WGS sequence"/>
</dbReference>
<evidence type="ECO:0008006" key="4">
    <source>
        <dbReference type="Google" id="ProtNLM"/>
    </source>
</evidence>
<organism evidence="2 3">
    <name type="scientific">Streptomyces variabilis</name>
    <dbReference type="NCBI Taxonomy" id="67372"/>
    <lineage>
        <taxon>Bacteria</taxon>
        <taxon>Bacillati</taxon>
        <taxon>Actinomycetota</taxon>
        <taxon>Actinomycetes</taxon>
        <taxon>Kitasatosporales</taxon>
        <taxon>Streptomycetaceae</taxon>
        <taxon>Streptomyces</taxon>
        <taxon>Streptomyces griseoincarnatus group</taxon>
    </lineage>
</organism>
<gene>
    <name evidence="2" type="ORF">GCM10010287_04170</name>
</gene>
<reference evidence="3" key="1">
    <citation type="journal article" date="2019" name="Int. J. Syst. Evol. Microbiol.">
        <title>The Global Catalogue of Microorganisms (GCM) 10K type strain sequencing project: providing services to taxonomists for standard genome sequencing and annotation.</title>
        <authorList>
            <consortium name="The Broad Institute Genomics Platform"/>
            <consortium name="The Broad Institute Genome Sequencing Center for Infectious Disease"/>
            <person name="Wu L."/>
            <person name="Ma J."/>
        </authorList>
    </citation>
    <scope>NUCLEOTIDE SEQUENCE [LARGE SCALE GENOMIC DNA]</scope>
    <source>
        <strain evidence="3">JCM 4422</strain>
    </source>
</reference>
<evidence type="ECO:0000256" key="1">
    <source>
        <dbReference type="SAM" id="MobiDB-lite"/>
    </source>
</evidence>
<dbReference type="RefSeq" id="WP_189363547.1">
    <property type="nucleotide sequence ID" value="NZ_BMTZ01000001.1"/>
</dbReference>
<comment type="caution">
    <text evidence="2">The sequence shown here is derived from an EMBL/GenBank/DDBJ whole genome shotgun (WGS) entry which is preliminary data.</text>
</comment>
<keyword evidence="3" id="KW-1185">Reference proteome</keyword>
<evidence type="ECO:0000313" key="3">
    <source>
        <dbReference type="Proteomes" id="UP000629911"/>
    </source>
</evidence>
<sequence>MPTQPALISSFTLAPIPLSPQPPDTGISRNRDVHDRGEEVGGRHHGLGRGADLDIFITYARRPDLRDQDGRPPAEWQDFSHRLREAGHQPYLSGALMCPGWRPVRSLG</sequence>